<keyword evidence="7" id="KW-1003">Cell membrane</keyword>
<evidence type="ECO:0000259" key="28">
    <source>
        <dbReference type="Pfam" id="PF14814"/>
    </source>
</evidence>
<dbReference type="EMBL" id="LAZL01000039">
    <property type="protein sequence ID" value="KMT63867.1"/>
    <property type="molecule type" value="Genomic_DNA"/>
</dbReference>
<keyword evidence="10 23" id="KW-0328">Glycosyltransferase</keyword>
<dbReference type="UniPathway" id="UPA00219"/>
<keyword evidence="30" id="KW-1185">Reference proteome</keyword>
<dbReference type="PATRIC" id="fig|1513271.3.peg.3586"/>
<comment type="pathway">
    <text evidence="3 23">Cell wall biogenesis; peptidoglycan biosynthesis.</text>
</comment>
<name>A0A0J8GM15_9ALTE</name>
<evidence type="ECO:0000256" key="19">
    <source>
        <dbReference type="ARBA" id="ARBA00032454"/>
    </source>
</evidence>
<dbReference type="Pfam" id="PF14814">
    <property type="entry name" value="UB2H"/>
    <property type="match status" value="1"/>
</dbReference>
<dbReference type="GO" id="GO:0009274">
    <property type="term" value="C:peptidoglycan-based cell wall"/>
    <property type="evidence" value="ECO:0007669"/>
    <property type="project" value="UniProtKB-UniRule"/>
</dbReference>
<dbReference type="InterPro" id="IPR001264">
    <property type="entry name" value="Glyco_trans_51"/>
</dbReference>
<evidence type="ECO:0000256" key="9">
    <source>
        <dbReference type="ARBA" id="ARBA00022670"/>
    </source>
</evidence>
<dbReference type="NCBIfam" id="TIGR02074">
    <property type="entry name" value="PBP_1a_fam"/>
    <property type="match status" value="1"/>
</dbReference>
<dbReference type="FunFam" id="1.10.3810.10:FF:000001">
    <property type="entry name" value="Penicillin-binding protein 1A"/>
    <property type="match status" value="1"/>
</dbReference>
<comment type="subcellular location">
    <subcellularLocation>
        <location evidence="2">Cell membrane</location>
    </subcellularLocation>
</comment>
<dbReference type="GO" id="GO:0008955">
    <property type="term" value="F:peptidoglycan glycosyltransferase activity"/>
    <property type="evidence" value="ECO:0007669"/>
    <property type="project" value="UniProtKB-UniRule"/>
</dbReference>
<keyword evidence="15 25" id="KW-0472">Membrane</keyword>
<dbReference type="PANTHER" id="PTHR32282:SF11">
    <property type="entry name" value="PENICILLIN-BINDING PROTEIN 1B"/>
    <property type="match status" value="1"/>
</dbReference>
<dbReference type="InterPro" id="IPR011813">
    <property type="entry name" value="PBP_1b"/>
</dbReference>
<dbReference type="InterPro" id="IPR001460">
    <property type="entry name" value="PCN-bd_Tpept"/>
</dbReference>
<comment type="function">
    <text evidence="1 23">Cell wall formation. Synthesis of cross-linked peptidoglycan from the lipid intermediates. The enzyme has a penicillin-insensitive transglycosylase N-terminal domain (formation of linear glycan strands) and a penicillin-sensitive transpeptidase C-terminal domain (cross-linking of the peptide subunits).</text>
</comment>
<dbReference type="InterPro" id="IPR028166">
    <property type="entry name" value="UB2H"/>
</dbReference>
<evidence type="ECO:0000256" key="15">
    <source>
        <dbReference type="ARBA" id="ARBA00023136"/>
    </source>
</evidence>
<evidence type="ECO:0000256" key="24">
    <source>
        <dbReference type="PIRSR" id="PIRSR002799-1"/>
    </source>
</evidence>
<dbReference type="GO" id="GO:0009002">
    <property type="term" value="F:serine-type D-Ala-D-Ala carboxypeptidase activity"/>
    <property type="evidence" value="ECO:0007669"/>
    <property type="project" value="UniProtKB-EC"/>
</dbReference>
<evidence type="ECO:0000256" key="5">
    <source>
        <dbReference type="ARBA" id="ARBA00007739"/>
    </source>
</evidence>
<evidence type="ECO:0000256" key="12">
    <source>
        <dbReference type="ARBA" id="ARBA00022801"/>
    </source>
</evidence>
<dbReference type="Pfam" id="PF00905">
    <property type="entry name" value="Transpeptidase"/>
    <property type="match status" value="1"/>
</dbReference>
<sequence length="764" mass="86744">MTINWKNAPRWIVKTLIKISIIGFILLIAAAIYFDAQIKKKFEGTKWQLPALVYGVEHKYERLQALSRDELIRHLTLLDYRKVWQLTAPGEYRVIKNGVEFIRREYSMPQQQIPMQKLQVTFRKNRIGQIKSLKEGVTESEFSLEPYLLDRLQASNLEDRILVELDQIPDIVSKTLILVEDRKFYDHHGISPLAILRALMVNVQAGRTVQGGSTLTQQLVKNMFLTNERSLVRKFKEAIYAILLDARYSKEQVLQAYLNEVYLGQNHNRGVHGFGLASHYYFAKPLNELRPSEVALLIGIIKGPSYYDPRRFPERAKERRDLVLRLMMENHLISTNLYQHEVELPIKVQDKEKIAKRRYPSYVAQVKRELKQVVSKDIPLNDGIKIFTHFDPLTQNQAQAAVSSGLDLLESQRSLADLQGAMVVVDNHTGGIQAIVGDRVANYDGFNRALDAQRNIGSLVKPAIYLNALQQPEYYNLATQLEDKEITLTSSLGKKWSPKNYDKKYLGQVSLLDALVGSRNVPAVNLGMALGLREVADTLQWLGVEKEVNPYPSMLLGSTTLSPMEVAQIYQVFANAGVKKKINAIKSINAPNNELIWQSKVFTERVIQPEQAYLLNYALHQVTQKGSAKYLGKTLSRINFAGKTGTTNDARDSWFSGFDQSQLAVVWVGNDDNKPIKLTGSSGALRLFVNYQKMRTPSSLVMAKPANIEMKYFDKTTGEHILPGCNNMMMLPAIAPSLAKAKACAETKEWQEPKKSWLDKLFSW</sequence>
<feature type="domain" description="Bifunctional transglycosylase second" evidence="28">
    <location>
        <begin position="64"/>
        <end position="136"/>
    </location>
</feature>
<evidence type="ECO:0000256" key="4">
    <source>
        <dbReference type="ARBA" id="ARBA00007090"/>
    </source>
</evidence>
<evidence type="ECO:0000256" key="8">
    <source>
        <dbReference type="ARBA" id="ARBA00022645"/>
    </source>
</evidence>
<keyword evidence="25" id="KW-0812">Transmembrane</keyword>
<dbReference type="Gene3D" id="3.30.2060.10">
    <property type="entry name" value="Penicillin-binding protein 1b domain"/>
    <property type="match status" value="1"/>
</dbReference>
<keyword evidence="12" id="KW-0378">Hydrolase</keyword>
<evidence type="ECO:0000256" key="11">
    <source>
        <dbReference type="ARBA" id="ARBA00022679"/>
    </source>
</evidence>
<protein>
    <recommendedName>
        <fullName evidence="6 22">Penicillin-binding protein 1B</fullName>
        <shortName evidence="23">PBP-1b</shortName>
        <shortName evidence="23">PBP1b</shortName>
    </recommendedName>
    <alternativeName>
        <fullName evidence="19 23">Murein polymerase</fullName>
    </alternativeName>
</protein>
<keyword evidence="11 23" id="KW-0808">Transferase</keyword>
<proteinExistence type="inferred from homology"/>
<organism evidence="29 30">
    <name type="scientific">Catenovulum maritimum</name>
    <dbReference type="NCBI Taxonomy" id="1513271"/>
    <lineage>
        <taxon>Bacteria</taxon>
        <taxon>Pseudomonadati</taxon>
        <taxon>Pseudomonadota</taxon>
        <taxon>Gammaproteobacteria</taxon>
        <taxon>Alteromonadales</taxon>
        <taxon>Alteromonadaceae</taxon>
        <taxon>Catenovulum</taxon>
    </lineage>
</organism>
<dbReference type="RefSeq" id="WP_048695449.1">
    <property type="nucleotide sequence ID" value="NZ_KQ130509.1"/>
</dbReference>
<dbReference type="NCBIfam" id="TIGR02071">
    <property type="entry name" value="PBP_1b"/>
    <property type="match status" value="1"/>
</dbReference>
<dbReference type="GO" id="GO:0071555">
    <property type="term" value="P:cell wall organization"/>
    <property type="evidence" value="ECO:0007669"/>
    <property type="project" value="UniProtKB-UniRule"/>
</dbReference>
<dbReference type="Proteomes" id="UP000037600">
    <property type="component" value="Unassembled WGS sequence"/>
</dbReference>
<keyword evidence="25" id="KW-1133">Transmembrane helix</keyword>
<feature type="domain" description="Glycosyl transferase family 51" evidence="27">
    <location>
        <begin position="156"/>
        <end position="327"/>
    </location>
</feature>
<dbReference type="PANTHER" id="PTHR32282">
    <property type="entry name" value="BINDING PROTEIN TRANSPEPTIDASE, PUTATIVE-RELATED"/>
    <property type="match status" value="1"/>
</dbReference>
<evidence type="ECO:0000313" key="29">
    <source>
        <dbReference type="EMBL" id="KMT63867.1"/>
    </source>
</evidence>
<evidence type="ECO:0000256" key="16">
    <source>
        <dbReference type="ARBA" id="ARBA00023251"/>
    </source>
</evidence>
<keyword evidence="13 23" id="KW-0133">Cell shape</keyword>
<feature type="active site" description="Acyl-ester intermediate; for transpeptidase activity" evidence="24">
    <location>
        <position position="458"/>
    </location>
</feature>
<evidence type="ECO:0000313" key="30">
    <source>
        <dbReference type="Proteomes" id="UP000037600"/>
    </source>
</evidence>
<feature type="active site" description="Proton donor; for transglycosylase activity" evidence="24">
    <location>
        <position position="180"/>
    </location>
</feature>
<evidence type="ECO:0000256" key="14">
    <source>
        <dbReference type="ARBA" id="ARBA00022984"/>
    </source>
</evidence>
<keyword evidence="9" id="KW-0645">Protease</keyword>
<evidence type="ECO:0000256" key="23">
    <source>
        <dbReference type="PIRNR" id="PIRNR002799"/>
    </source>
</evidence>
<comment type="caution">
    <text evidence="29">The sequence shown here is derived from an EMBL/GenBank/DDBJ whole genome shotgun (WGS) entry which is preliminary data.</text>
</comment>
<evidence type="ECO:0000256" key="1">
    <source>
        <dbReference type="ARBA" id="ARBA00002624"/>
    </source>
</evidence>
<comment type="catalytic activity">
    <reaction evidence="20">
        <text>Preferential cleavage: (Ac)2-L-Lys-D-Ala-|-D-Ala. Also transpeptidation of peptidyl-alanyl moieties that are N-acyl substituents of D-alanine.</text>
        <dbReference type="EC" id="3.4.16.4"/>
    </reaction>
</comment>
<evidence type="ECO:0000256" key="21">
    <source>
        <dbReference type="ARBA" id="ARBA00049902"/>
    </source>
</evidence>
<comment type="similarity">
    <text evidence="5 23">In the N-terminal section; belongs to the glycosyltransferase 51 family.</text>
</comment>
<evidence type="ECO:0000256" key="13">
    <source>
        <dbReference type="ARBA" id="ARBA00022960"/>
    </source>
</evidence>
<keyword evidence="14 23" id="KW-0573">Peptidoglycan synthesis</keyword>
<evidence type="ECO:0000256" key="25">
    <source>
        <dbReference type="SAM" id="Phobius"/>
    </source>
</evidence>
<comment type="catalytic activity">
    <reaction evidence="21">
        <text>[GlcNAc-(1-&gt;4)-Mur2Ac(oyl-L-Ala-gamma-D-Glu-L-Lys-D-Ala-D-Ala)](n)-di-trans,octa-cis-undecaprenyl diphosphate + beta-D-GlcNAc-(1-&gt;4)-Mur2Ac(oyl-L-Ala-gamma-D-Glu-L-Lys-D-Ala-D-Ala)-di-trans,octa-cis-undecaprenyl diphosphate = [GlcNAc-(1-&gt;4)-Mur2Ac(oyl-L-Ala-gamma-D-Glu-L-Lys-D-Ala-D-Ala)](n+1)-di-trans,octa-cis-undecaprenyl diphosphate + di-trans,octa-cis-undecaprenyl diphosphate + H(+)</text>
        <dbReference type="Rhea" id="RHEA:23708"/>
        <dbReference type="Rhea" id="RHEA-COMP:9602"/>
        <dbReference type="Rhea" id="RHEA-COMP:9603"/>
        <dbReference type="ChEBI" id="CHEBI:15378"/>
        <dbReference type="ChEBI" id="CHEBI:58405"/>
        <dbReference type="ChEBI" id="CHEBI:60033"/>
        <dbReference type="ChEBI" id="CHEBI:78435"/>
        <dbReference type="EC" id="2.4.99.28"/>
    </reaction>
</comment>
<dbReference type="Pfam" id="PF00912">
    <property type="entry name" value="Transgly"/>
    <property type="match status" value="1"/>
</dbReference>
<evidence type="ECO:0000256" key="20">
    <source>
        <dbReference type="ARBA" id="ARBA00034000"/>
    </source>
</evidence>
<comment type="similarity">
    <text evidence="4 23">In the C-terminal section; belongs to the transpeptidase family.</text>
</comment>
<evidence type="ECO:0000259" key="26">
    <source>
        <dbReference type="Pfam" id="PF00905"/>
    </source>
</evidence>
<feature type="transmembrane region" description="Helical" evidence="25">
    <location>
        <begin position="12"/>
        <end position="34"/>
    </location>
</feature>
<dbReference type="SUPFAM" id="SSF56601">
    <property type="entry name" value="beta-lactamase/transpeptidase-like"/>
    <property type="match status" value="1"/>
</dbReference>
<feature type="domain" description="Penicillin-binding protein transpeptidase" evidence="26">
    <location>
        <begin position="420"/>
        <end position="663"/>
    </location>
</feature>
<dbReference type="GO" id="GO:0008360">
    <property type="term" value="P:regulation of cell shape"/>
    <property type="evidence" value="ECO:0007669"/>
    <property type="project" value="UniProtKB-UniRule"/>
</dbReference>
<evidence type="ECO:0000256" key="2">
    <source>
        <dbReference type="ARBA" id="ARBA00004236"/>
    </source>
</evidence>
<dbReference type="GO" id="GO:0046677">
    <property type="term" value="P:response to antibiotic"/>
    <property type="evidence" value="ECO:0007669"/>
    <property type="project" value="UniProtKB-UniRule"/>
</dbReference>
<dbReference type="InterPro" id="IPR023346">
    <property type="entry name" value="Lysozyme-like_dom_sf"/>
</dbReference>
<dbReference type="GO" id="GO:0008658">
    <property type="term" value="F:penicillin binding"/>
    <property type="evidence" value="ECO:0007669"/>
    <property type="project" value="UniProtKB-UniRule"/>
</dbReference>
<accession>A0A0J8GM15</accession>
<dbReference type="AlphaFoldDB" id="A0A0J8GM15"/>
<evidence type="ECO:0000256" key="3">
    <source>
        <dbReference type="ARBA" id="ARBA00004752"/>
    </source>
</evidence>
<evidence type="ECO:0000256" key="18">
    <source>
        <dbReference type="ARBA" id="ARBA00023316"/>
    </source>
</evidence>
<evidence type="ECO:0000256" key="7">
    <source>
        <dbReference type="ARBA" id="ARBA00022475"/>
    </source>
</evidence>
<reference evidence="29 30" key="1">
    <citation type="submission" date="2015-04" db="EMBL/GenBank/DDBJ databases">
        <title>Draft Genome Sequence of the Novel Agar-Digesting Marine Bacterium Q1.</title>
        <authorList>
            <person name="Li Y."/>
            <person name="Li D."/>
            <person name="Chen G."/>
            <person name="Du Z."/>
        </authorList>
    </citation>
    <scope>NUCLEOTIDE SEQUENCE [LARGE SCALE GENOMIC DNA]</scope>
    <source>
        <strain evidence="29 30">Q1</strain>
    </source>
</reference>
<dbReference type="STRING" id="1513271.XM47_17495"/>
<evidence type="ECO:0000256" key="17">
    <source>
        <dbReference type="ARBA" id="ARBA00023268"/>
    </source>
</evidence>
<keyword evidence="18 23" id="KW-0961">Cell wall biogenesis/degradation</keyword>
<dbReference type="InterPro" id="IPR012338">
    <property type="entry name" value="Beta-lactam/transpept-like"/>
</dbReference>
<evidence type="ECO:0000256" key="22">
    <source>
        <dbReference type="NCBIfam" id="TIGR02071"/>
    </source>
</evidence>
<keyword evidence="8" id="KW-0121">Carboxypeptidase</keyword>
<dbReference type="OrthoDB" id="9766909at2"/>
<dbReference type="InterPro" id="IPR036950">
    <property type="entry name" value="PBP_transglycosylase"/>
</dbReference>
<dbReference type="Gene3D" id="3.40.710.10">
    <property type="entry name" value="DD-peptidase/beta-lactamase superfamily"/>
    <property type="match status" value="1"/>
</dbReference>
<evidence type="ECO:0000256" key="6">
    <source>
        <dbReference type="ARBA" id="ARBA00018637"/>
    </source>
</evidence>
<evidence type="ECO:0000259" key="27">
    <source>
        <dbReference type="Pfam" id="PF00912"/>
    </source>
</evidence>
<dbReference type="GO" id="GO:0005886">
    <property type="term" value="C:plasma membrane"/>
    <property type="evidence" value="ECO:0007669"/>
    <property type="project" value="UniProtKB-SubCell"/>
</dbReference>
<dbReference type="PIRSF" id="PIRSF002799">
    <property type="entry name" value="PBP_1b"/>
    <property type="match status" value="1"/>
</dbReference>
<dbReference type="GO" id="GO:0006508">
    <property type="term" value="P:proteolysis"/>
    <property type="evidence" value="ECO:0007669"/>
    <property type="project" value="UniProtKB-KW"/>
</dbReference>
<dbReference type="SUPFAM" id="SSF53955">
    <property type="entry name" value="Lysozyme-like"/>
    <property type="match status" value="1"/>
</dbReference>
<keyword evidence="16" id="KW-0046">Antibiotic resistance</keyword>
<keyword evidence="17" id="KW-0511">Multifunctional enzyme</keyword>
<dbReference type="GO" id="GO:0009252">
    <property type="term" value="P:peptidoglycan biosynthetic process"/>
    <property type="evidence" value="ECO:0007669"/>
    <property type="project" value="UniProtKB-UniRule"/>
</dbReference>
<dbReference type="Gene3D" id="1.10.3810.10">
    <property type="entry name" value="Biosynthetic peptidoglycan transglycosylase-like"/>
    <property type="match status" value="1"/>
</dbReference>
<dbReference type="InterPro" id="IPR050396">
    <property type="entry name" value="Glycosyltr_51/Transpeptidase"/>
</dbReference>
<dbReference type="GO" id="GO:0030288">
    <property type="term" value="C:outer membrane-bounded periplasmic space"/>
    <property type="evidence" value="ECO:0007669"/>
    <property type="project" value="TreeGrafter"/>
</dbReference>
<evidence type="ECO:0000256" key="10">
    <source>
        <dbReference type="ARBA" id="ARBA00022676"/>
    </source>
</evidence>
<gene>
    <name evidence="29" type="ORF">XM47_17495</name>
</gene>